<dbReference type="Proteomes" id="UP000279833">
    <property type="component" value="Unassembled WGS sequence"/>
</dbReference>
<reference evidence="4" key="1">
    <citation type="submission" date="2016-06" db="UniProtKB">
        <authorList>
            <consortium name="WormBaseParasite"/>
        </authorList>
    </citation>
    <scope>IDENTIFICATION</scope>
</reference>
<evidence type="ECO:0000313" key="2">
    <source>
        <dbReference type="EMBL" id="VDP68284.1"/>
    </source>
</evidence>
<evidence type="ECO:0000256" key="1">
    <source>
        <dbReference type="SAM" id="MobiDB-lite"/>
    </source>
</evidence>
<proteinExistence type="predicted"/>
<evidence type="ECO:0000313" key="3">
    <source>
        <dbReference type="Proteomes" id="UP000279833"/>
    </source>
</evidence>
<evidence type="ECO:0000313" key="4">
    <source>
        <dbReference type="WBParaSite" id="SCUD_0001917901-mRNA-1"/>
    </source>
</evidence>
<gene>
    <name evidence="2" type="ORF">SCUD_LOCUS19176</name>
</gene>
<sequence>MNNNLKFNTPCVLNRTSLKFTLKHNHTIQYRPVGERVVRIRRQDDGVLDEDISASGGDDDIPETTPIPSVYVNHSNNG</sequence>
<feature type="compositionally biased region" description="Acidic residues" evidence="1">
    <location>
        <begin position="49"/>
        <end position="62"/>
    </location>
</feature>
<dbReference type="WBParaSite" id="SCUD_0001917901-mRNA-1">
    <property type="protein sequence ID" value="SCUD_0001917901-mRNA-1"/>
    <property type="gene ID" value="SCUD_0001917901"/>
</dbReference>
<dbReference type="AlphaFoldDB" id="A0A183KVT3"/>
<feature type="region of interest" description="Disordered" evidence="1">
    <location>
        <begin position="49"/>
        <end position="78"/>
    </location>
</feature>
<dbReference type="STRING" id="6186.A0A183KVT3"/>
<name>A0A183KVT3_9TREM</name>
<organism evidence="4">
    <name type="scientific">Schistosoma curassoni</name>
    <dbReference type="NCBI Taxonomy" id="6186"/>
    <lineage>
        <taxon>Eukaryota</taxon>
        <taxon>Metazoa</taxon>
        <taxon>Spiralia</taxon>
        <taxon>Lophotrochozoa</taxon>
        <taxon>Platyhelminthes</taxon>
        <taxon>Trematoda</taxon>
        <taxon>Digenea</taxon>
        <taxon>Strigeidida</taxon>
        <taxon>Schistosomatoidea</taxon>
        <taxon>Schistosomatidae</taxon>
        <taxon>Schistosoma</taxon>
    </lineage>
</organism>
<keyword evidence="3" id="KW-1185">Reference proteome</keyword>
<accession>A0A183KVT3</accession>
<dbReference type="EMBL" id="UZAK01042078">
    <property type="protein sequence ID" value="VDP68284.1"/>
    <property type="molecule type" value="Genomic_DNA"/>
</dbReference>
<reference evidence="2 3" key="2">
    <citation type="submission" date="2018-11" db="EMBL/GenBank/DDBJ databases">
        <authorList>
            <consortium name="Pathogen Informatics"/>
        </authorList>
    </citation>
    <scope>NUCLEOTIDE SEQUENCE [LARGE SCALE GENOMIC DNA]</scope>
    <source>
        <strain evidence="2">Dakar</strain>
        <strain evidence="3">Dakar, Senegal</strain>
    </source>
</reference>
<protein>
    <submittedName>
        <fullName evidence="2 4">Uncharacterized protein</fullName>
    </submittedName>
</protein>